<dbReference type="Proteomes" id="UP001060170">
    <property type="component" value="Chromosome 9"/>
</dbReference>
<name>A0ACC0E8E0_9BASI</name>
<evidence type="ECO:0000313" key="2">
    <source>
        <dbReference type="Proteomes" id="UP001060170"/>
    </source>
</evidence>
<comment type="caution">
    <text evidence="1">The sequence shown here is derived from an EMBL/GenBank/DDBJ whole genome shotgun (WGS) entry which is preliminary data.</text>
</comment>
<dbReference type="EMBL" id="CM045873">
    <property type="protein sequence ID" value="KAI7947843.1"/>
    <property type="molecule type" value="Genomic_DNA"/>
</dbReference>
<gene>
    <name evidence="1" type="ORF">MJO28_009751</name>
</gene>
<protein>
    <submittedName>
        <fullName evidence="1">Uncharacterized protein</fullName>
    </submittedName>
</protein>
<sequence length="264" mass="30914">MDEGQEVHQAKKPHTQRRKYDDDVIRAAAKEAEQALYPLPRQKAPDNIDDVSIMQLKQFKIMLSQRRSESKEAIAHFDRFIREEHKLSLENLRDDDWFTIHGLFWNYATWIKREQLTENKLYNKITKTEEGELAVTQNFIYNYFAPRLEELLELYLTPVQISNFNPTLLVKDESGAITTVFPLLRPTNDQDYIRNPYVMKSAFEEQVAKWRATPKTTTYKVHRLVERTGMAVSSFARGVGSKIQELVAKLGKNIKKYFTKPKAQ</sequence>
<reference evidence="2" key="1">
    <citation type="journal article" date="2018" name="BMC Genomics">
        <title>Genomic insights into host adaptation between the wheat stripe rust pathogen (Puccinia striiformis f. sp. tritici) and the barley stripe rust pathogen (Puccinia striiformis f. sp. hordei).</title>
        <authorList>
            <person name="Xia C."/>
            <person name="Wang M."/>
            <person name="Yin C."/>
            <person name="Cornejo O.E."/>
            <person name="Hulbert S.H."/>
            <person name="Chen X."/>
        </authorList>
    </citation>
    <scope>NUCLEOTIDE SEQUENCE [LARGE SCALE GENOMIC DNA]</scope>
    <source>
        <strain evidence="2">93-210</strain>
    </source>
</reference>
<evidence type="ECO:0000313" key="1">
    <source>
        <dbReference type="EMBL" id="KAI7947843.1"/>
    </source>
</evidence>
<accession>A0ACC0E8E0</accession>
<proteinExistence type="predicted"/>
<keyword evidence="2" id="KW-1185">Reference proteome</keyword>
<organism evidence="1 2">
    <name type="scientific">Puccinia striiformis f. sp. tritici</name>
    <dbReference type="NCBI Taxonomy" id="168172"/>
    <lineage>
        <taxon>Eukaryota</taxon>
        <taxon>Fungi</taxon>
        <taxon>Dikarya</taxon>
        <taxon>Basidiomycota</taxon>
        <taxon>Pucciniomycotina</taxon>
        <taxon>Pucciniomycetes</taxon>
        <taxon>Pucciniales</taxon>
        <taxon>Pucciniaceae</taxon>
        <taxon>Puccinia</taxon>
    </lineage>
</organism>
<reference evidence="2" key="2">
    <citation type="journal article" date="2018" name="Mol. Plant Microbe Interact.">
        <title>Genome sequence resources for the wheat stripe rust pathogen (Puccinia striiformis f. sp. tritici) and the barley stripe rust pathogen (Puccinia striiformis f. sp. hordei).</title>
        <authorList>
            <person name="Xia C."/>
            <person name="Wang M."/>
            <person name="Yin C."/>
            <person name="Cornejo O.E."/>
            <person name="Hulbert S.H."/>
            <person name="Chen X."/>
        </authorList>
    </citation>
    <scope>NUCLEOTIDE SEQUENCE [LARGE SCALE GENOMIC DNA]</scope>
    <source>
        <strain evidence="2">93-210</strain>
    </source>
</reference>
<reference evidence="1 2" key="3">
    <citation type="journal article" date="2022" name="Microbiol. Spectr.">
        <title>Folding features and dynamics of 3D genome architecture in plant fungal pathogens.</title>
        <authorList>
            <person name="Xia C."/>
        </authorList>
    </citation>
    <scope>NUCLEOTIDE SEQUENCE [LARGE SCALE GENOMIC DNA]</scope>
    <source>
        <strain evidence="1 2">93-210</strain>
    </source>
</reference>